<keyword evidence="4" id="KW-1185">Reference proteome</keyword>
<evidence type="ECO:0000256" key="2">
    <source>
        <dbReference type="SAM" id="MobiDB-lite"/>
    </source>
</evidence>
<evidence type="ECO:0008006" key="5">
    <source>
        <dbReference type="Google" id="ProtNLM"/>
    </source>
</evidence>
<dbReference type="PROSITE" id="PS50082">
    <property type="entry name" value="WD_REPEATS_2"/>
    <property type="match status" value="1"/>
</dbReference>
<dbReference type="AlphaFoldDB" id="A0A9P0VXM7"/>
<keyword evidence="1" id="KW-0853">WD repeat</keyword>
<dbReference type="Proteomes" id="UP000837801">
    <property type="component" value="Unassembled WGS sequence"/>
</dbReference>
<dbReference type="Pfam" id="PF00400">
    <property type="entry name" value="WD40"/>
    <property type="match status" value="2"/>
</dbReference>
<protein>
    <recommendedName>
        <fullName evidence="5">WD40 repeat-like protein</fullName>
    </recommendedName>
</protein>
<evidence type="ECO:0000256" key="1">
    <source>
        <dbReference type="PROSITE-ProRule" id="PRU00221"/>
    </source>
</evidence>
<dbReference type="OrthoDB" id="6252103at2759"/>
<comment type="caution">
    <text evidence="3">The sequence shown here is derived from an EMBL/GenBank/DDBJ whole genome shotgun (WGS) entry which is preliminary data.</text>
</comment>
<sequence length="1085" mass="121265">MVCLHFANRSNVSRVHLGPYRERPTNSRLDSNEVIIMIDETEILANGSSNLPINKILGSSIKSPSLFTVQDDVVAYTAGSGIVVSKLDKVKGNVISQRFFCVNSKQDAAASANPYAPSSANAYLNMIKKEIISPSTNEESFKADSFGYPFETIISGSSSDNHLDSNPKVENSGSITFDVNTSSPSKFKDRVRSISCLSISPNKSILAIGEIGYHPRIALFSLAPDSSSSPIALVYEHSFGINSISFAPDSRTFSSLGLLNDGFLNIWRFNTNPSGYMESIQLQASNKCTSVVNKLIWHENYLITLGLRMVKVWKYEERRNNNSFNNMALKGKNVLLGQLINSNFIEGESLSADEVIIMTDNSQILLLKLQYDNLKLITLDSASITKPFHTMCIDYLGEKVWFGCKEGKLETLRISELKESTGKVKAVEQPTNSKLATMLNSPLNPNHSNSNSSLNGSSDTSNNLVLKVFDYDSDTLLVYTPSQELKLIGKVEQSKKVIVSSLLKNLSGIKNTYSKELLVFSKEGIIKKIDYENHYKESIISTLRLPSNELIPNCLTAVDKLNEKVLACGDKHGNIYVGASTDEETLSIEYQIKAHTSSVNEVIFFEGTRNYYMCSISRDRMIQIFKKSKSDVSGWDILQTLPTHSANILRVFNSNDKLYTCSSDRTISIHSIVEDEGSDKVTVVQEKIISLKNTPITMKLYGNDLIVSTSDKVLLIYKINGNFELKRSLKLINASINESLLIENFVVHNNVIIASSSDKSLRIFNYQSGKPIAVYWGHSDSILSLKLVSNFNELLSISLDGCLFKWNLKSQRTEEVARDQSRSENELKNLEYVPLYAKVTRKIIPNVVTAPSSTRTPTRSRRSSLSSSPTREEKDQSISPPTPTVPRLLSAATLKRIETRTESKSPSKQQQQAPQLNRSLSSSPTKASNRYSWSPTKSSTPTHKKRMSLDNVTNKLTPSAVIHEKSDTNLFMERSISHLTMMKSNLFNVRLEDDEKLKLKTMLKDLHDILSDEKIPLEGKENGLQSNKENEILELYSDKLINMFQTKLQLVEKNNNLSTRSISRASTEGIFKRIYSNDLSSNEVE</sequence>
<dbReference type="SMART" id="SM00320">
    <property type="entry name" value="WD40"/>
    <property type="match status" value="6"/>
</dbReference>
<evidence type="ECO:0000313" key="4">
    <source>
        <dbReference type="Proteomes" id="UP000837801"/>
    </source>
</evidence>
<dbReference type="PANTHER" id="PTHR45589:SF1">
    <property type="entry name" value="WD REPEAT DOMAIN 62, ISOFORM G"/>
    <property type="match status" value="1"/>
</dbReference>
<feature type="region of interest" description="Disordered" evidence="2">
    <location>
        <begin position="436"/>
        <end position="458"/>
    </location>
</feature>
<dbReference type="InterPro" id="IPR052779">
    <property type="entry name" value="WDR62"/>
</dbReference>
<dbReference type="InterPro" id="IPR015943">
    <property type="entry name" value="WD40/YVTN_repeat-like_dom_sf"/>
</dbReference>
<dbReference type="EMBL" id="CAKXYY010000004">
    <property type="protein sequence ID" value="CAH2351636.1"/>
    <property type="molecule type" value="Genomic_DNA"/>
</dbReference>
<dbReference type="InterPro" id="IPR001680">
    <property type="entry name" value="WD40_rpt"/>
</dbReference>
<dbReference type="SUPFAM" id="SSF101908">
    <property type="entry name" value="Putative isomerase YbhE"/>
    <property type="match status" value="1"/>
</dbReference>
<dbReference type="SUPFAM" id="SSF50978">
    <property type="entry name" value="WD40 repeat-like"/>
    <property type="match status" value="1"/>
</dbReference>
<accession>A0A9P0VXM7</accession>
<feature type="compositionally biased region" description="Low complexity" evidence="2">
    <location>
        <begin position="439"/>
        <end position="458"/>
    </location>
</feature>
<dbReference type="PANTHER" id="PTHR45589">
    <property type="entry name" value="WD REPEAT DOMAIN 62, ISOFORM G"/>
    <property type="match status" value="1"/>
</dbReference>
<feature type="repeat" description="WD" evidence="1">
    <location>
        <begin position="775"/>
        <end position="816"/>
    </location>
</feature>
<organism evidence="3 4">
    <name type="scientific">[Candida] railenensis</name>
    <dbReference type="NCBI Taxonomy" id="45579"/>
    <lineage>
        <taxon>Eukaryota</taxon>
        <taxon>Fungi</taxon>
        <taxon>Dikarya</taxon>
        <taxon>Ascomycota</taxon>
        <taxon>Saccharomycotina</taxon>
        <taxon>Pichiomycetes</taxon>
        <taxon>Debaryomycetaceae</taxon>
        <taxon>Kurtzmaniella</taxon>
    </lineage>
</organism>
<name>A0A9P0VXM7_9ASCO</name>
<reference evidence="3" key="1">
    <citation type="submission" date="2022-03" db="EMBL/GenBank/DDBJ databases">
        <authorList>
            <person name="Legras J.-L."/>
            <person name="Devillers H."/>
            <person name="Grondin C."/>
        </authorList>
    </citation>
    <scope>NUCLEOTIDE SEQUENCE</scope>
    <source>
        <strain evidence="3">CLIB 1423</strain>
    </source>
</reference>
<feature type="compositionally biased region" description="Basic and acidic residues" evidence="2">
    <location>
        <begin position="895"/>
        <end position="905"/>
    </location>
</feature>
<feature type="region of interest" description="Disordered" evidence="2">
    <location>
        <begin position="848"/>
        <end position="952"/>
    </location>
</feature>
<feature type="compositionally biased region" description="Low complexity" evidence="2">
    <location>
        <begin position="906"/>
        <end position="915"/>
    </location>
</feature>
<dbReference type="Gene3D" id="2.130.10.10">
    <property type="entry name" value="YVTN repeat-like/Quinoprotein amine dehydrogenase"/>
    <property type="match status" value="2"/>
</dbReference>
<gene>
    <name evidence="3" type="ORF">CLIB1423_04S02542</name>
</gene>
<evidence type="ECO:0000313" key="3">
    <source>
        <dbReference type="EMBL" id="CAH2351636.1"/>
    </source>
</evidence>
<feature type="compositionally biased region" description="Low complexity" evidence="2">
    <location>
        <begin position="849"/>
        <end position="869"/>
    </location>
</feature>
<feature type="compositionally biased region" description="Polar residues" evidence="2">
    <location>
        <begin position="916"/>
        <end position="941"/>
    </location>
</feature>
<dbReference type="InterPro" id="IPR036322">
    <property type="entry name" value="WD40_repeat_dom_sf"/>
</dbReference>
<proteinExistence type="predicted"/>